<protein>
    <submittedName>
        <fullName evidence="1">Uncharacterized protein</fullName>
    </submittedName>
</protein>
<organism evidence="1 2">
    <name type="scientific">Dallia pectoralis</name>
    <name type="common">Alaska blackfish</name>
    <dbReference type="NCBI Taxonomy" id="75939"/>
    <lineage>
        <taxon>Eukaryota</taxon>
        <taxon>Metazoa</taxon>
        <taxon>Chordata</taxon>
        <taxon>Craniata</taxon>
        <taxon>Vertebrata</taxon>
        <taxon>Euteleostomi</taxon>
        <taxon>Actinopterygii</taxon>
        <taxon>Neopterygii</taxon>
        <taxon>Teleostei</taxon>
        <taxon>Protacanthopterygii</taxon>
        <taxon>Esociformes</taxon>
        <taxon>Umbridae</taxon>
        <taxon>Dallia</taxon>
    </lineage>
</organism>
<evidence type="ECO:0000313" key="2">
    <source>
        <dbReference type="Proteomes" id="UP001157502"/>
    </source>
</evidence>
<accession>A0ACC2H0H5</accession>
<comment type="caution">
    <text evidence="1">The sequence shown here is derived from an EMBL/GenBank/DDBJ whole genome shotgun (WGS) entry which is preliminary data.</text>
</comment>
<keyword evidence="2" id="KW-1185">Reference proteome</keyword>
<proteinExistence type="predicted"/>
<gene>
    <name evidence="1" type="ORF">DPEC_G00088930</name>
</gene>
<name>A0ACC2H0H5_DALPE</name>
<reference evidence="1" key="1">
    <citation type="submission" date="2021-05" db="EMBL/GenBank/DDBJ databases">
        <authorList>
            <person name="Pan Q."/>
            <person name="Jouanno E."/>
            <person name="Zahm M."/>
            <person name="Klopp C."/>
            <person name="Cabau C."/>
            <person name="Louis A."/>
            <person name="Berthelot C."/>
            <person name="Parey E."/>
            <person name="Roest Crollius H."/>
            <person name="Montfort J."/>
            <person name="Robinson-Rechavi M."/>
            <person name="Bouchez O."/>
            <person name="Lampietro C."/>
            <person name="Lopez Roques C."/>
            <person name="Donnadieu C."/>
            <person name="Postlethwait J."/>
            <person name="Bobe J."/>
            <person name="Dillon D."/>
            <person name="Chandos A."/>
            <person name="von Hippel F."/>
            <person name="Guiguen Y."/>
        </authorList>
    </citation>
    <scope>NUCLEOTIDE SEQUENCE</scope>
    <source>
        <strain evidence="1">YG-Jan2019</strain>
    </source>
</reference>
<evidence type="ECO:0000313" key="1">
    <source>
        <dbReference type="EMBL" id="KAJ8009444.1"/>
    </source>
</evidence>
<dbReference type="Proteomes" id="UP001157502">
    <property type="component" value="Chromosome 7"/>
</dbReference>
<dbReference type="EMBL" id="CM055734">
    <property type="protein sequence ID" value="KAJ8009444.1"/>
    <property type="molecule type" value="Genomic_DNA"/>
</dbReference>
<sequence length="89" mass="9924">MSVIVAVILCRKRSNDQITAVGSSTQPADSITYSTIKDVKPNPRHIVIFHGEDTAAYASIMTSTDRRRKTENPADPYYSTVNHPHRVKP</sequence>